<feature type="region of interest" description="Disordered" evidence="3">
    <location>
        <begin position="514"/>
        <end position="549"/>
    </location>
</feature>
<feature type="compositionally biased region" description="Polar residues" evidence="3">
    <location>
        <begin position="1119"/>
        <end position="1158"/>
    </location>
</feature>
<dbReference type="PROSITE" id="PS50158">
    <property type="entry name" value="ZF_CCHC"/>
    <property type="match status" value="1"/>
</dbReference>
<feature type="region of interest" description="Disordered" evidence="3">
    <location>
        <begin position="56"/>
        <end position="89"/>
    </location>
</feature>
<feature type="region of interest" description="Disordered" evidence="3">
    <location>
        <begin position="444"/>
        <end position="494"/>
    </location>
</feature>
<proteinExistence type="predicted"/>
<protein>
    <submittedName>
        <fullName evidence="5">Retrovirus-related pol polyprotein from transposon TNT 1-94</fullName>
    </submittedName>
</protein>
<organism evidence="5 6">
    <name type="scientific">Tanacetum coccineum</name>
    <dbReference type="NCBI Taxonomy" id="301880"/>
    <lineage>
        <taxon>Eukaryota</taxon>
        <taxon>Viridiplantae</taxon>
        <taxon>Streptophyta</taxon>
        <taxon>Embryophyta</taxon>
        <taxon>Tracheophyta</taxon>
        <taxon>Spermatophyta</taxon>
        <taxon>Magnoliopsida</taxon>
        <taxon>eudicotyledons</taxon>
        <taxon>Gunneridae</taxon>
        <taxon>Pentapetalae</taxon>
        <taxon>asterids</taxon>
        <taxon>campanulids</taxon>
        <taxon>Asterales</taxon>
        <taxon>Asteraceae</taxon>
        <taxon>Asteroideae</taxon>
        <taxon>Anthemideae</taxon>
        <taxon>Anthemidinae</taxon>
        <taxon>Tanacetum</taxon>
    </lineage>
</organism>
<evidence type="ECO:0000313" key="6">
    <source>
        <dbReference type="Proteomes" id="UP001151760"/>
    </source>
</evidence>
<dbReference type="Pfam" id="PF00098">
    <property type="entry name" value="zf-CCHC"/>
    <property type="match status" value="1"/>
</dbReference>
<evidence type="ECO:0000256" key="2">
    <source>
        <dbReference type="SAM" id="Coils"/>
    </source>
</evidence>
<feature type="compositionally biased region" description="Low complexity" evidence="3">
    <location>
        <begin position="514"/>
        <end position="525"/>
    </location>
</feature>
<feature type="compositionally biased region" description="Polar residues" evidence="3">
    <location>
        <begin position="538"/>
        <end position="549"/>
    </location>
</feature>
<dbReference type="InterPro" id="IPR036875">
    <property type="entry name" value="Znf_CCHC_sf"/>
</dbReference>
<feature type="compositionally biased region" description="Basic and acidic residues" evidence="3">
    <location>
        <begin position="527"/>
        <end position="537"/>
    </location>
</feature>
<comment type="caution">
    <text evidence="5">The sequence shown here is derived from an EMBL/GenBank/DDBJ whole genome shotgun (WGS) entry which is preliminary data.</text>
</comment>
<dbReference type="InterPro" id="IPR001878">
    <property type="entry name" value="Znf_CCHC"/>
</dbReference>
<keyword evidence="2" id="KW-0175">Coiled coil</keyword>
<accession>A0ABQ5AF11</accession>
<feature type="coiled-coil region" evidence="2">
    <location>
        <begin position="1061"/>
        <end position="1091"/>
    </location>
</feature>
<sequence>MFDKAAPHLRHQLEYGIVGRQNGVIKMMIQKLRTTTSTTAKRLADFDEDGEEVYDVNDGSHEDDMHGGVSENLKDVEGESDTEEVPETNFEEVPDKSIFEGNSVRQSDVHSEDPFGIYEVLNKNRVGKNIDDKHEDSLKYPPGFTPNEEGDVPVEKVDNWSDENRVNDGQEDGVCVGQHVHERVEVSNDTHESTCSGHFKKSEVPRKGGSILELIDDLVNVGQTMGYDMTGCLAQKAKKDWVKELCVSYKKINDTVSDYFIMVRGVWVSSGKRLLIISKYAPQEDPRSGLHLTVDKTEVFLPKEDPRSRFLGVFQHNIARPLHGAKLLGGPASVDYNFSTIFLLLTGIGDEIYSTVDACKIANEMWIAIERLQQGESLNIQDVKTNLFWEFRKFTSHEWSLITPEWSRFVTIVKQAEDIDTVSYHKLFDILKQYQKEVNEIHKERIAKTPKHSYSTSSSASTRHKGKEIAKPVTPPSESDSDEDSDPEQAQKDKEMQKNLTLIAKYFKKLYKPTNNNLRTSSNSRNKTKDTTPRYKNDNQSGQFENQRTTTVAGARETVGIQVVQKNGIQCFNCKEYGHFARECRKPKRVKDYSYHKEKMLLCKQAEKGVPLQAEQVRYDDEYNVFANERQHSEQPKSINDTYVLEKDDSNVTPDSSNIYTKENKKVLKQLKKANASLTQELKDCNSKLDESNRALRESNSLLKEKSKVISDLKVKERKDIDTMIDMDKQIKFVNEILYKRNQSIQTIHILAPKCSTYNGRSIFANPKYLKKAQSEKPCLYKIPYDTSDLANRFAPNGEETVTLANESRSKLNKNNMKPYDYTLENSLYEIFKPLSQTYLDQMEQAKEVRKTMWRKMFVRTKPNIAKNVAFLLVSKSISKSRQVYNEMTNNMNHFRTICEQAWTNHTSTSFRNPTAYDMEVLIKLLLMPLAHKSINDSYCFVHEFKTEMHEDLEYVKSIKKELDELESEKDDFQTFMIYFSKSVCLKIECECLTEKLSKQTKNVDEEVHNNMLKSFSKLEQHSISLELSLQQCQEQMKNDTFCKENRSNVFLKEQEQYHEIQDLKAQMQDKNTAINELKKLIEKCKEKSVETQFDKPSVVRQPNAQRIPKPSVLGKPTPFSNSPEMRNLQTKQSVTKTNVSDGINHSTSVSRPQLKSNQVKDKVMPNNSQVKFKGIEVEDHHRISSNSKKTNSVTACNNSLNSRTTNYIVVCADCGQCLFDSNYAACVSRYLNDVNARTKKPKVVPISDSKPKRKANKSVATPHKKTVASDTTIQKYKSYYKELYKNTTQAWKWWIAKKCPSGYKWTQKPPKTKKI</sequence>
<evidence type="ECO:0000256" key="1">
    <source>
        <dbReference type="PROSITE-ProRule" id="PRU00047"/>
    </source>
</evidence>
<dbReference type="SMART" id="SM00343">
    <property type="entry name" value="ZnF_C2HC"/>
    <property type="match status" value="1"/>
</dbReference>
<reference evidence="5" key="2">
    <citation type="submission" date="2022-01" db="EMBL/GenBank/DDBJ databases">
        <authorList>
            <person name="Yamashiro T."/>
            <person name="Shiraishi A."/>
            <person name="Satake H."/>
            <person name="Nakayama K."/>
        </authorList>
    </citation>
    <scope>NUCLEOTIDE SEQUENCE</scope>
</reference>
<keyword evidence="1" id="KW-0862">Zinc</keyword>
<feature type="coiled-coil region" evidence="2">
    <location>
        <begin position="668"/>
        <end position="695"/>
    </location>
</feature>
<dbReference type="Proteomes" id="UP001151760">
    <property type="component" value="Unassembled WGS sequence"/>
</dbReference>
<reference evidence="5" key="1">
    <citation type="journal article" date="2022" name="Int. J. Mol. Sci.">
        <title>Draft Genome of Tanacetum Coccineum: Genomic Comparison of Closely Related Tanacetum-Family Plants.</title>
        <authorList>
            <person name="Yamashiro T."/>
            <person name="Shiraishi A."/>
            <person name="Nakayama K."/>
            <person name="Satake H."/>
        </authorList>
    </citation>
    <scope>NUCLEOTIDE SEQUENCE</scope>
</reference>
<name>A0ABQ5AF11_9ASTR</name>
<keyword evidence="6" id="KW-1185">Reference proteome</keyword>
<keyword evidence="1" id="KW-0479">Metal-binding</keyword>
<feature type="coiled-coil region" evidence="2">
    <location>
        <begin position="949"/>
        <end position="976"/>
    </location>
</feature>
<gene>
    <name evidence="5" type="ORF">Tco_0820957</name>
</gene>
<feature type="region of interest" description="Disordered" evidence="3">
    <location>
        <begin position="132"/>
        <end position="153"/>
    </location>
</feature>
<evidence type="ECO:0000313" key="5">
    <source>
        <dbReference type="EMBL" id="GJS99787.1"/>
    </source>
</evidence>
<feature type="domain" description="CCHC-type" evidence="4">
    <location>
        <begin position="571"/>
        <end position="586"/>
    </location>
</feature>
<feature type="region of interest" description="Disordered" evidence="3">
    <location>
        <begin position="1092"/>
        <end position="1158"/>
    </location>
</feature>
<feature type="compositionally biased region" description="Acidic residues" evidence="3">
    <location>
        <begin position="78"/>
        <end position="89"/>
    </location>
</feature>
<dbReference type="SUPFAM" id="SSF57756">
    <property type="entry name" value="Retrovirus zinc finger-like domains"/>
    <property type="match status" value="1"/>
</dbReference>
<feature type="compositionally biased region" description="Basic and acidic residues" evidence="3">
    <location>
        <begin position="58"/>
        <end position="77"/>
    </location>
</feature>
<evidence type="ECO:0000256" key="3">
    <source>
        <dbReference type="SAM" id="MobiDB-lite"/>
    </source>
</evidence>
<dbReference type="Gene3D" id="4.10.60.10">
    <property type="entry name" value="Zinc finger, CCHC-type"/>
    <property type="match status" value="1"/>
</dbReference>
<dbReference type="EMBL" id="BQNB010012145">
    <property type="protein sequence ID" value="GJS99787.1"/>
    <property type="molecule type" value="Genomic_DNA"/>
</dbReference>
<evidence type="ECO:0000259" key="4">
    <source>
        <dbReference type="PROSITE" id="PS50158"/>
    </source>
</evidence>
<keyword evidence="1" id="KW-0863">Zinc-finger</keyword>